<sequence length="137" mass="15317">MDQTLPTVTREMTRKLTFDDNVIKKIAGTVAAEVDGILSMNGSFLSDIADRFRSNVDPTKGIDAEVGEKQVALDIETTLEYGSDARKIFDELCDKIHHALKAMTGLELVELNLNVSDVMTKREWAKQNNEDDKDRVS</sequence>
<accession>X0PIB8</accession>
<dbReference type="InterPro" id="IPR005531">
    <property type="entry name" value="Asp23"/>
</dbReference>
<reference evidence="3 4" key="1">
    <citation type="journal article" date="2015" name="Genome Announc.">
        <title>Expanding the biotechnology potential of lactobacilli through comparative genomics of 213 strains and associated genera.</title>
        <authorList>
            <person name="Sun Z."/>
            <person name="Harris H.M."/>
            <person name="McCann A."/>
            <person name="Guo C."/>
            <person name="Argimon S."/>
            <person name="Zhang W."/>
            <person name="Yang X."/>
            <person name="Jeffery I.B."/>
            <person name="Cooney J.C."/>
            <person name="Kagawa T.F."/>
            <person name="Liu W."/>
            <person name="Song Y."/>
            <person name="Salvetti E."/>
            <person name="Wrobel A."/>
            <person name="Rasinkangas P."/>
            <person name="Parkhill J."/>
            <person name="Rea M.C."/>
            <person name="O'Sullivan O."/>
            <person name="Ritari J."/>
            <person name="Douillard F.P."/>
            <person name="Paul Ross R."/>
            <person name="Yang R."/>
            <person name="Briner A.E."/>
            <person name="Felis G.E."/>
            <person name="de Vos W.M."/>
            <person name="Barrangou R."/>
            <person name="Klaenhammer T.R."/>
            <person name="Caufield P.W."/>
            <person name="Cui Y."/>
            <person name="Zhang H."/>
            <person name="O'Toole P.W."/>
        </authorList>
    </citation>
    <scope>NUCLEOTIDE SEQUENCE [LARGE SCALE GENOMIC DNA]</scope>
    <source>
        <strain evidence="3 4">DSM 18527</strain>
    </source>
</reference>
<name>X0PIB8_9LACO</name>
<dbReference type="PANTHER" id="PTHR34297:SF3">
    <property type="entry name" value="ALKALINE SHOCK PROTEIN 23"/>
    <property type="match status" value="1"/>
</dbReference>
<evidence type="ECO:0000313" key="3">
    <source>
        <dbReference type="EMBL" id="KRM33541.1"/>
    </source>
</evidence>
<dbReference type="EMBL" id="AZGA01000049">
    <property type="protein sequence ID" value="KRM33541.1"/>
    <property type="molecule type" value="Genomic_DNA"/>
</dbReference>
<dbReference type="RefSeq" id="WP_035455918.1">
    <property type="nucleotide sequence ID" value="NZ_AZGA01000049.1"/>
</dbReference>
<dbReference type="PATRIC" id="fig|1423734.3.peg.2837"/>
<dbReference type="AlphaFoldDB" id="X0PIB8"/>
<organism evidence="3 4">
    <name type="scientific">Agrilactobacillus composti DSM 18527 = JCM 14202</name>
    <dbReference type="NCBI Taxonomy" id="1423734"/>
    <lineage>
        <taxon>Bacteria</taxon>
        <taxon>Bacillati</taxon>
        <taxon>Bacillota</taxon>
        <taxon>Bacilli</taxon>
        <taxon>Lactobacillales</taxon>
        <taxon>Lactobacillaceae</taxon>
        <taxon>Agrilactobacillus</taxon>
    </lineage>
</organism>
<evidence type="ECO:0000256" key="1">
    <source>
        <dbReference type="ARBA" id="ARBA00005721"/>
    </source>
</evidence>
<dbReference type="Proteomes" id="UP000051236">
    <property type="component" value="Unassembled WGS sequence"/>
</dbReference>
<comment type="similarity">
    <text evidence="1">Belongs to the asp23 family.</text>
</comment>
<dbReference type="STRING" id="1423734.FC83_GL002792"/>
<gene>
    <name evidence="3" type="ORF">FC83_GL002792</name>
</gene>
<keyword evidence="4" id="KW-1185">Reference proteome</keyword>
<evidence type="ECO:0000256" key="2">
    <source>
        <dbReference type="ARBA" id="ARBA00039575"/>
    </source>
</evidence>
<dbReference type="Pfam" id="PF03780">
    <property type="entry name" value="Asp23"/>
    <property type="match status" value="1"/>
</dbReference>
<evidence type="ECO:0000313" key="4">
    <source>
        <dbReference type="Proteomes" id="UP000051236"/>
    </source>
</evidence>
<dbReference type="eggNOG" id="COG1302">
    <property type="taxonomic scope" value="Bacteria"/>
</dbReference>
<protein>
    <recommendedName>
        <fullName evidence="2">Stress response regulator gls24 homolog</fullName>
    </recommendedName>
</protein>
<dbReference type="OrthoDB" id="9808942at2"/>
<proteinExistence type="inferred from homology"/>
<dbReference type="PANTHER" id="PTHR34297">
    <property type="entry name" value="HYPOTHETICAL CYTOSOLIC PROTEIN-RELATED"/>
    <property type="match status" value="1"/>
</dbReference>
<comment type="caution">
    <text evidence="3">The sequence shown here is derived from an EMBL/GenBank/DDBJ whole genome shotgun (WGS) entry which is preliminary data.</text>
</comment>